<name>A0AAW1LLS3_POPJA</name>
<keyword evidence="5" id="KW-0808">Transferase</keyword>
<keyword evidence="4" id="KW-0597">Phosphoprotein</keyword>
<dbReference type="EC" id="2.7.11.1" evidence="2"/>
<dbReference type="SUPFAM" id="SSF56112">
    <property type="entry name" value="Protein kinase-like (PK-like)"/>
    <property type="match status" value="1"/>
</dbReference>
<dbReference type="GO" id="GO:0120025">
    <property type="term" value="C:plasma membrane bounded cell projection"/>
    <property type="evidence" value="ECO:0007669"/>
    <property type="project" value="UniProtKB-ARBA"/>
</dbReference>
<dbReference type="SMART" id="SM00220">
    <property type="entry name" value="S_TKc"/>
    <property type="match status" value="1"/>
</dbReference>
<evidence type="ECO:0000256" key="8">
    <source>
        <dbReference type="ARBA" id="ARBA00022840"/>
    </source>
</evidence>
<organism evidence="13 14">
    <name type="scientific">Popillia japonica</name>
    <name type="common">Japanese beetle</name>
    <dbReference type="NCBI Taxonomy" id="7064"/>
    <lineage>
        <taxon>Eukaryota</taxon>
        <taxon>Metazoa</taxon>
        <taxon>Ecdysozoa</taxon>
        <taxon>Arthropoda</taxon>
        <taxon>Hexapoda</taxon>
        <taxon>Insecta</taxon>
        <taxon>Pterygota</taxon>
        <taxon>Neoptera</taxon>
        <taxon>Endopterygota</taxon>
        <taxon>Coleoptera</taxon>
        <taxon>Polyphaga</taxon>
        <taxon>Scarabaeiformia</taxon>
        <taxon>Scarabaeidae</taxon>
        <taxon>Rutelinae</taxon>
        <taxon>Popillia</taxon>
    </lineage>
</organism>
<dbReference type="CDD" id="cd14336">
    <property type="entry name" value="UBA_AID_AMPKalpha"/>
    <property type="match status" value="1"/>
</dbReference>
<reference evidence="13 14" key="1">
    <citation type="journal article" date="2024" name="BMC Genomics">
        <title>De novo assembly and annotation of Popillia japonica's genome with initial clues to its potential as an invasive pest.</title>
        <authorList>
            <person name="Cucini C."/>
            <person name="Boschi S."/>
            <person name="Funari R."/>
            <person name="Cardaioli E."/>
            <person name="Iannotti N."/>
            <person name="Marturano G."/>
            <person name="Paoli F."/>
            <person name="Bruttini M."/>
            <person name="Carapelli A."/>
            <person name="Frati F."/>
            <person name="Nardi F."/>
        </authorList>
    </citation>
    <scope>NUCLEOTIDE SEQUENCE [LARGE SCALE GENOMIC DNA]</scope>
    <source>
        <strain evidence="13">DMR45628</strain>
    </source>
</reference>
<comment type="catalytic activity">
    <reaction evidence="10">
        <text>L-seryl-[protein] + ATP = O-phospho-L-seryl-[protein] + ADP + H(+)</text>
        <dbReference type="Rhea" id="RHEA:17989"/>
        <dbReference type="Rhea" id="RHEA-COMP:9863"/>
        <dbReference type="Rhea" id="RHEA-COMP:11604"/>
        <dbReference type="ChEBI" id="CHEBI:15378"/>
        <dbReference type="ChEBI" id="CHEBI:29999"/>
        <dbReference type="ChEBI" id="CHEBI:30616"/>
        <dbReference type="ChEBI" id="CHEBI:83421"/>
        <dbReference type="ChEBI" id="CHEBI:456216"/>
        <dbReference type="EC" id="2.7.11.1"/>
    </reaction>
</comment>
<proteinExistence type="inferred from homology"/>
<evidence type="ECO:0000256" key="11">
    <source>
        <dbReference type="SAM" id="MobiDB-lite"/>
    </source>
</evidence>
<sequence length="442" mass="49728">MEYVSGGELFDYIVKHGKLQEHEARRFFQQIISGVDYCHRHMIVHRDLKPENLLLDHNMHVKIADFGLSNMMMDGEFLRTSCGSPNYAAPEVISGKLYAGPEVDIWSCGVILYALLCGTLPFDDEHVPTLFRKIKSGIFPIPEYLNKSVVSLLCQMLQVDPMKRASIEDIKKHEWFQKDCPAYLFPSPVEQDSSVVDIEAIREVCDKFGVTEVEVHNALLSGDPHDQLAIAYHLIIDNKRIADEAAKAEIKDFYAAGSPPPVSSISASPCNFGSSPMKPHPERIAPSRDRSVSLSHHTPSGGAPGTDRGRGSSVKRAKWHLGIRSQSKPNDIMMEVYRAMKHLDFEWKVINPYHVRVRDKNKLHGRYAMMSLQLYQVDSKSYLLDFKSLSNDETEQSNQALLGSVPTPVQMNVSTTTGNKTNGHHTMEFFEMCAALIIQLAR</sequence>
<evidence type="ECO:0000256" key="4">
    <source>
        <dbReference type="ARBA" id="ARBA00022553"/>
    </source>
</evidence>
<evidence type="ECO:0000256" key="9">
    <source>
        <dbReference type="ARBA" id="ARBA00047899"/>
    </source>
</evidence>
<feature type="region of interest" description="Disordered" evidence="11">
    <location>
        <begin position="272"/>
        <end position="316"/>
    </location>
</feature>
<evidence type="ECO:0000259" key="12">
    <source>
        <dbReference type="PROSITE" id="PS50011"/>
    </source>
</evidence>
<dbReference type="InterPro" id="IPR032270">
    <property type="entry name" value="AMPK_C"/>
</dbReference>
<dbReference type="FunFam" id="3.30.310.80:FF:000014">
    <property type="entry name" value="Non-specific serine/threonine protein kinase"/>
    <property type="match status" value="1"/>
</dbReference>
<dbReference type="FunFam" id="1.10.510.10:FF:000079">
    <property type="entry name" value="Non-specific serine/threonine protein kinase"/>
    <property type="match status" value="1"/>
</dbReference>
<dbReference type="Pfam" id="PF16579">
    <property type="entry name" value="AdenylateSensor"/>
    <property type="match status" value="1"/>
</dbReference>
<dbReference type="CDD" id="cd12122">
    <property type="entry name" value="AMPKA_C"/>
    <property type="match status" value="1"/>
</dbReference>
<keyword evidence="7 13" id="KW-0418">Kinase</keyword>
<feature type="domain" description="Protein kinase" evidence="12">
    <location>
        <begin position="1"/>
        <end position="176"/>
    </location>
</feature>
<dbReference type="GO" id="GO:0043050">
    <property type="term" value="P:nematode pharyngeal pumping"/>
    <property type="evidence" value="ECO:0007669"/>
    <property type="project" value="UniProtKB-ARBA"/>
</dbReference>
<evidence type="ECO:0000256" key="6">
    <source>
        <dbReference type="ARBA" id="ARBA00022741"/>
    </source>
</evidence>
<dbReference type="GO" id="GO:0004679">
    <property type="term" value="F:AMP-activated protein kinase activity"/>
    <property type="evidence" value="ECO:0007669"/>
    <property type="project" value="UniProtKB-ARBA"/>
</dbReference>
<accession>A0AAW1LLS3</accession>
<dbReference type="SUPFAM" id="SSF103243">
    <property type="entry name" value="KA1-like"/>
    <property type="match status" value="1"/>
</dbReference>
<gene>
    <name evidence="13" type="ORF">QE152_g11217</name>
</gene>
<evidence type="ECO:0000256" key="5">
    <source>
        <dbReference type="ARBA" id="ARBA00022679"/>
    </source>
</evidence>
<dbReference type="PROSITE" id="PS00108">
    <property type="entry name" value="PROTEIN_KINASE_ST"/>
    <property type="match status" value="1"/>
</dbReference>
<evidence type="ECO:0000313" key="14">
    <source>
        <dbReference type="Proteomes" id="UP001458880"/>
    </source>
</evidence>
<keyword evidence="3" id="KW-0723">Serine/threonine-protein kinase</keyword>
<dbReference type="Gene3D" id="1.10.8.10">
    <property type="entry name" value="DNA helicase RuvA subunit, C-terminal domain"/>
    <property type="match status" value="1"/>
</dbReference>
<dbReference type="Proteomes" id="UP001458880">
    <property type="component" value="Unassembled WGS sequence"/>
</dbReference>
<dbReference type="Gene3D" id="1.10.510.10">
    <property type="entry name" value="Transferase(Phosphotransferase) domain 1"/>
    <property type="match status" value="1"/>
</dbReference>
<dbReference type="GO" id="GO:0005737">
    <property type="term" value="C:cytoplasm"/>
    <property type="evidence" value="ECO:0007669"/>
    <property type="project" value="UniProtKB-ARBA"/>
</dbReference>
<protein>
    <recommendedName>
        <fullName evidence="2">non-specific serine/threonine protein kinase</fullName>
        <ecNumber evidence="2">2.7.11.1</ecNumber>
    </recommendedName>
</protein>
<dbReference type="EMBL" id="JASPKY010000108">
    <property type="protein sequence ID" value="KAK9736818.1"/>
    <property type="molecule type" value="Genomic_DNA"/>
</dbReference>
<dbReference type="FunFam" id="1.10.8.10:FF:000055">
    <property type="entry name" value="Non-specific serine/threonine protein kinase"/>
    <property type="match status" value="1"/>
</dbReference>
<dbReference type="InterPro" id="IPR011009">
    <property type="entry name" value="Kinase-like_dom_sf"/>
</dbReference>
<dbReference type="InterPro" id="IPR008271">
    <property type="entry name" value="Ser/Thr_kinase_AS"/>
</dbReference>
<evidence type="ECO:0000256" key="3">
    <source>
        <dbReference type="ARBA" id="ARBA00022527"/>
    </source>
</evidence>
<dbReference type="Gene3D" id="3.30.310.80">
    <property type="entry name" value="Kinase associated domain 1, KA1"/>
    <property type="match status" value="1"/>
</dbReference>
<dbReference type="Pfam" id="PF21147">
    <property type="entry name" value="AMPK_alpha_AID"/>
    <property type="match status" value="1"/>
</dbReference>
<keyword evidence="8" id="KW-0067">ATP-binding</keyword>
<keyword evidence="14" id="KW-1185">Reference proteome</keyword>
<dbReference type="PANTHER" id="PTHR24346:SF110">
    <property type="entry name" value="NON-SPECIFIC SERINE_THREONINE PROTEIN KINASE"/>
    <property type="match status" value="1"/>
</dbReference>
<feature type="compositionally biased region" description="Basic and acidic residues" evidence="11">
    <location>
        <begin position="279"/>
        <end position="291"/>
    </location>
</feature>
<evidence type="ECO:0000256" key="7">
    <source>
        <dbReference type="ARBA" id="ARBA00022777"/>
    </source>
</evidence>
<comment type="catalytic activity">
    <reaction evidence="9">
        <text>L-threonyl-[protein] + ATP = O-phospho-L-threonyl-[protein] + ADP + H(+)</text>
        <dbReference type="Rhea" id="RHEA:46608"/>
        <dbReference type="Rhea" id="RHEA-COMP:11060"/>
        <dbReference type="Rhea" id="RHEA-COMP:11605"/>
        <dbReference type="ChEBI" id="CHEBI:15378"/>
        <dbReference type="ChEBI" id="CHEBI:30013"/>
        <dbReference type="ChEBI" id="CHEBI:30616"/>
        <dbReference type="ChEBI" id="CHEBI:61977"/>
        <dbReference type="ChEBI" id="CHEBI:456216"/>
        <dbReference type="EC" id="2.7.11.1"/>
    </reaction>
</comment>
<dbReference type="InterPro" id="IPR028375">
    <property type="entry name" value="KA1/Ssp2_C"/>
</dbReference>
<evidence type="ECO:0000256" key="10">
    <source>
        <dbReference type="ARBA" id="ARBA00048679"/>
    </source>
</evidence>
<keyword evidence="6" id="KW-0547">Nucleotide-binding</keyword>
<dbReference type="InterPro" id="IPR049020">
    <property type="entry name" value="PRKAA1/2_AID"/>
</dbReference>
<evidence type="ECO:0000256" key="1">
    <source>
        <dbReference type="ARBA" id="ARBA00006234"/>
    </source>
</evidence>
<evidence type="ECO:0000313" key="13">
    <source>
        <dbReference type="EMBL" id="KAK9736818.1"/>
    </source>
</evidence>
<dbReference type="AlphaFoldDB" id="A0AAW1LLS3"/>
<comment type="caution">
    <text evidence="13">The sequence shown here is derived from an EMBL/GenBank/DDBJ whole genome shotgun (WGS) entry which is preliminary data.</text>
</comment>
<evidence type="ECO:0000256" key="2">
    <source>
        <dbReference type="ARBA" id="ARBA00012513"/>
    </source>
</evidence>
<dbReference type="Pfam" id="PF00069">
    <property type="entry name" value="Pkinase"/>
    <property type="match status" value="1"/>
</dbReference>
<dbReference type="InterPro" id="IPR000719">
    <property type="entry name" value="Prot_kinase_dom"/>
</dbReference>
<dbReference type="GO" id="GO:0035556">
    <property type="term" value="P:intracellular signal transduction"/>
    <property type="evidence" value="ECO:0007669"/>
    <property type="project" value="TreeGrafter"/>
</dbReference>
<dbReference type="PANTHER" id="PTHR24346">
    <property type="entry name" value="MAP/MICROTUBULE AFFINITY-REGULATING KINASE"/>
    <property type="match status" value="1"/>
</dbReference>
<comment type="similarity">
    <text evidence="1">Belongs to the protein kinase superfamily. CAMK Ser/Thr protein kinase family. SNF1 subfamily.</text>
</comment>
<dbReference type="GO" id="GO:0005524">
    <property type="term" value="F:ATP binding"/>
    <property type="evidence" value="ECO:0007669"/>
    <property type="project" value="UniProtKB-KW"/>
</dbReference>
<dbReference type="PROSITE" id="PS50011">
    <property type="entry name" value="PROTEIN_KINASE_DOM"/>
    <property type="match status" value="1"/>
</dbReference>